<name>A0A8S5TD87_9CAUD</name>
<evidence type="ECO:0000313" key="1">
    <source>
        <dbReference type="EMBL" id="DAF61003.1"/>
    </source>
</evidence>
<proteinExistence type="predicted"/>
<reference evidence="1" key="1">
    <citation type="journal article" date="2021" name="Proc. Natl. Acad. Sci. U.S.A.">
        <title>A Catalog of Tens of Thousands of Viruses from Human Metagenomes Reveals Hidden Associations with Chronic Diseases.</title>
        <authorList>
            <person name="Tisza M.J."/>
            <person name="Buck C.B."/>
        </authorList>
    </citation>
    <scope>NUCLEOTIDE SEQUENCE</scope>
    <source>
        <strain evidence="1">CtlMy11</strain>
    </source>
</reference>
<protein>
    <submittedName>
        <fullName evidence="1">Uncharacterized protein</fullName>
    </submittedName>
</protein>
<dbReference type="EMBL" id="BK032800">
    <property type="protein sequence ID" value="DAF61003.1"/>
    <property type="molecule type" value="Genomic_DNA"/>
</dbReference>
<accession>A0A8S5TD87</accession>
<organism evidence="1">
    <name type="scientific">Podoviridae sp. ctlMy11</name>
    <dbReference type="NCBI Taxonomy" id="2827746"/>
    <lineage>
        <taxon>Viruses</taxon>
        <taxon>Duplodnaviria</taxon>
        <taxon>Heunggongvirae</taxon>
        <taxon>Uroviricota</taxon>
        <taxon>Caudoviricetes</taxon>
    </lineage>
</organism>
<sequence length="292" mass="32808">MGYKRHVVTSTLPYDHFSIAIDETRAAFRVLDKKIFFEVPEDTSASPIEELTTTQKLGERGYTGKANRFYQINGEDYCILAEIIIDKTVPEFQKLWVPGAHFVTWLNNNRLHAIIKGALTYFDCRNTAEYVRHEGGMWAFDLWVRDPNAPLTECARSITTAEDTTVITNLEDLGEVWTAADVMTGTTSKWLNLEYSLTPSSETVAPDGWVDFTLTLKDGKTHEVATDVTWDGYIVEAVDGYAPHKRVAVTNGVGHFRACALGLQNGEAMRVKINHRFYTSRAEATVQVVSDD</sequence>